<proteinExistence type="predicted"/>
<evidence type="ECO:0000313" key="9">
    <source>
        <dbReference type="Proteomes" id="UP000633365"/>
    </source>
</evidence>
<dbReference type="AlphaFoldDB" id="A0A934WSI4"/>
<dbReference type="InterPro" id="IPR041033">
    <property type="entry name" value="SpaA_PFL_dom_1"/>
</dbReference>
<accession>A0A934WSI4</accession>
<gene>
    <name evidence="8" type="ORF">JKK62_10670</name>
</gene>
<evidence type="ECO:0000256" key="6">
    <source>
        <dbReference type="SAM" id="SignalP"/>
    </source>
</evidence>
<feature type="transmembrane region" description="Helical" evidence="5">
    <location>
        <begin position="440"/>
        <end position="461"/>
    </location>
</feature>
<dbReference type="Pfam" id="PF17802">
    <property type="entry name" value="SpaA"/>
    <property type="match status" value="1"/>
</dbReference>
<keyword evidence="5" id="KW-0472">Membrane</keyword>
<name>A0A934WSI4_9FIRM</name>
<evidence type="ECO:0000256" key="2">
    <source>
        <dbReference type="ARBA" id="ARBA00022525"/>
    </source>
</evidence>
<evidence type="ECO:0000256" key="1">
    <source>
        <dbReference type="ARBA" id="ARBA00022512"/>
    </source>
</evidence>
<dbReference type="EMBL" id="JAEQMG010000113">
    <property type="protein sequence ID" value="MBK6089095.1"/>
    <property type="molecule type" value="Genomic_DNA"/>
</dbReference>
<evidence type="ECO:0000256" key="3">
    <source>
        <dbReference type="ARBA" id="ARBA00022729"/>
    </source>
</evidence>
<dbReference type="NCBIfam" id="TIGR01167">
    <property type="entry name" value="LPXTG_anchor"/>
    <property type="match status" value="1"/>
</dbReference>
<feature type="domain" description="Gram-positive cocci surface proteins LPxTG" evidence="7">
    <location>
        <begin position="431"/>
        <end position="466"/>
    </location>
</feature>
<dbReference type="InterPro" id="IPR048052">
    <property type="entry name" value="FM1-like"/>
</dbReference>
<feature type="chain" id="PRO_5039131522" evidence="6">
    <location>
        <begin position="25"/>
        <end position="466"/>
    </location>
</feature>
<evidence type="ECO:0000256" key="4">
    <source>
        <dbReference type="ARBA" id="ARBA00023088"/>
    </source>
</evidence>
<sequence>MKTTKRVIAIALAALMLVAMIPLAVVSATSYELKVTSSKEGFAFEIIKVADIDTQKGTYDSTEYPTVVAALKKGDTAAALAAADAIEWDKTDYVPVFTYKTTDTGVKNVDVAAGVYYVRCTEKPSTVKTVKSRMIPVPYYEDGAWKTYDEVVDLASKINVEPEVHKYIVEGEKLTDNTVVAIGDTVDFRLTATVAGSTTDKLDKYAIVDTMEKGITYTEGSAKVKLVKSGANDRILADTEFTIVPANDGTTSFRVDLAKSVLDGDEFYSYTDVVVDFKGVLNESAKVGKIGNENHDDLEYVHKADTEVHFIPGDTVYVFTLQIDVLKIDAETKEPLKNNPAEFTLFADDKTTVVKKGETDKDGNLSFVGLNKGTYYVQETKAPEGYNLNTFQYEVKLVPVISEEGGKLVMNLDVAQGTTNKIEVEDTKSVLPITGGTGTMMFMIIGGSLILLAGALLVVVLKKRSK</sequence>
<reference evidence="8" key="1">
    <citation type="submission" date="2021-01" db="EMBL/GenBank/DDBJ databases">
        <title>Genome public.</title>
        <authorList>
            <person name="Liu C."/>
            <person name="Sun Q."/>
        </authorList>
    </citation>
    <scope>NUCLEOTIDE SEQUENCE</scope>
    <source>
        <strain evidence="8">M6</strain>
    </source>
</reference>
<evidence type="ECO:0000256" key="5">
    <source>
        <dbReference type="SAM" id="Phobius"/>
    </source>
</evidence>
<dbReference type="InterPro" id="IPR013783">
    <property type="entry name" value="Ig-like_fold"/>
</dbReference>
<keyword evidence="9" id="KW-1185">Reference proteome</keyword>
<dbReference type="PROSITE" id="PS50847">
    <property type="entry name" value="GRAM_POS_ANCHORING"/>
    <property type="match status" value="1"/>
</dbReference>
<dbReference type="SUPFAM" id="SSF49478">
    <property type="entry name" value="Cna protein B-type domain"/>
    <property type="match status" value="1"/>
</dbReference>
<dbReference type="NCBIfam" id="NF033902">
    <property type="entry name" value="iso_D2_wall_anc"/>
    <property type="match status" value="1"/>
</dbReference>
<comment type="caution">
    <text evidence="8">The sequence shown here is derived from an EMBL/GenBank/DDBJ whole genome shotgun (WGS) entry which is preliminary data.</text>
</comment>
<dbReference type="Gene3D" id="2.60.40.10">
    <property type="entry name" value="Immunoglobulins"/>
    <property type="match status" value="2"/>
</dbReference>
<keyword evidence="5" id="KW-0812">Transmembrane</keyword>
<keyword evidence="3 6" id="KW-0732">Signal</keyword>
<keyword evidence="4" id="KW-0572">Peptidoglycan-anchor</keyword>
<keyword evidence="5" id="KW-1133">Transmembrane helix</keyword>
<evidence type="ECO:0000313" key="8">
    <source>
        <dbReference type="EMBL" id="MBK6089095.1"/>
    </source>
</evidence>
<evidence type="ECO:0000259" key="7">
    <source>
        <dbReference type="PROSITE" id="PS50847"/>
    </source>
</evidence>
<dbReference type="Proteomes" id="UP000633365">
    <property type="component" value="Unassembled WGS sequence"/>
</dbReference>
<dbReference type="Gene3D" id="2.60.40.740">
    <property type="match status" value="1"/>
</dbReference>
<dbReference type="InterPro" id="IPR019931">
    <property type="entry name" value="LPXTG_anchor"/>
</dbReference>
<dbReference type="Pfam" id="PF00746">
    <property type="entry name" value="Gram_pos_anchor"/>
    <property type="match status" value="1"/>
</dbReference>
<organism evidence="8 9">
    <name type="scientific">Ruminococcus difficilis</name>
    <dbReference type="NCBI Taxonomy" id="2763069"/>
    <lineage>
        <taxon>Bacteria</taxon>
        <taxon>Bacillati</taxon>
        <taxon>Bacillota</taxon>
        <taxon>Clostridia</taxon>
        <taxon>Eubacteriales</taxon>
        <taxon>Oscillospiraceae</taxon>
        <taxon>Ruminococcus</taxon>
    </lineage>
</organism>
<protein>
    <submittedName>
        <fullName evidence="8">SpaH/EbpB family LPXTG-anchored major pilin</fullName>
    </submittedName>
</protein>
<feature type="signal peptide" evidence="6">
    <location>
        <begin position="1"/>
        <end position="24"/>
    </location>
</feature>
<keyword evidence="2" id="KW-0964">Secreted</keyword>
<keyword evidence="1" id="KW-0134">Cell wall</keyword>
<dbReference type="RefSeq" id="WP_201427890.1">
    <property type="nucleotide sequence ID" value="NZ_JAEQMG010000113.1"/>
</dbReference>